<comment type="caution">
    <text evidence="2">The sequence shown here is derived from an EMBL/GenBank/DDBJ whole genome shotgun (WGS) entry which is preliminary data.</text>
</comment>
<feature type="compositionally biased region" description="Basic and acidic residues" evidence="1">
    <location>
        <begin position="971"/>
        <end position="998"/>
    </location>
</feature>
<keyword evidence="3" id="KW-1185">Reference proteome</keyword>
<feature type="region of interest" description="Disordered" evidence="1">
    <location>
        <begin position="62"/>
        <end position="97"/>
    </location>
</feature>
<feature type="compositionally biased region" description="Polar residues" evidence="1">
    <location>
        <begin position="20"/>
        <end position="39"/>
    </location>
</feature>
<proteinExistence type="predicted"/>
<feature type="compositionally biased region" description="Basic and acidic residues" evidence="1">
    <location>
        <begin position="834"/>
        <end position="848"/>
    </location>
</feature>
<dbReference type="Proteomes" id="UP000777438">
    <property type="component" value="Unassembled WGS sequence"/>
</dbReference>
<dbReference type="OrthoDB" id="5376710at2759"/>
<name>A0A9P8W1V2_9HYPO</name>
<feature type="region of interest" description="Disordered" evidence="1">
    <location>
        <begin position="784"/>
        <end position="914"/>
    </location>
</feature>
<feature type="compositionally biased region" description="Polar residues" evidence="1">
    <location>
        <begin position="874"/>
        <end position="898"/>
    </location>
</feature>
<gene>
    <name evidence="2" type="ORF">B0T10DRAFT_92108</name>
</gene>
<accession>A0A9P8W1V2</accession>
<evidence type="ECO:0008006" key="4">
    <source>
        <dbReference type="Google" id="ProtNLM"/>
    </source>
</evidence>
<feature type="region of interest" description="Disordered" evidence="1">
    <location>
        <begin position="962"/>
        <end position="998"/>
    </location>
</feature>
<feature type="compositionally biased region" description="Basic and acidic residues" evidence="1">
    <location>
        <begin position="1"/>
        <end position="19"/>
    </location>
</feature>
<dbReference type="EMBL" id="JAGPYM010000018">
    <property type="protein sequence ID" value="KAH6885274.1"/>
    <property type="molecule type" value="Genomic_DNA"/>
</dbReference>
<dbReference type="AlphaFoldDB" id="A0A9P8W1V2"/>
<protein>
    <recommendedName>
        <fullName evidence="4">BTB domain-containing protein</fullName>
    </recommendedName>
</protein>
<feature type="compositionally biased region" description="Acidic residues" evidence="1">
    <location>
        <begin position="805"/>
        <end position="822"/>
    </location>
</feature>
<organism evidence="2 3">
    <name type="scientific">Thelonectria olida</name>
    <dbReference type="NCBI Taxonomy" id="1576542"/>
    <lineage>
        <taxon>Eukaryota</taxon>
        <taxon>Fungi</taxon>
        <taxon>Dikarya</taxon>
        <taxon>Ascomycota</taxon>
        <taxon>Pezizomycotina</taxon>
        <taxon>Sordariomycetes</taxon>
        <taxon>Hypocreomycetidae</taxon>
        <taxon>Hypocreales</taxon>
        <taxon>Nectriaceae</taxon>
        <taxon>Thelonectria</taxon>
    </lineage>
</organism>
<evidence type="ECO:0000313" key="2">
    <source>
        <dbReference type="EMBL" id="KAH6885274.1"/>
    </source>
</evidence>
<evidence type="ECO:0000256" key="1">
    <source>
        <dbReference type="SAM" id="MobiDB-lite"/>
    </source>
</evidence>
<evidence type="ECO:0000313" key="3">
    <source>
        <dbReference type="Proteomes" id="UP000777438"/>
    </source>
</evidence>
<feature type="compositionally biased region" description="Polar residues" evidence="1">
    <location>
        <begin position="87"/>
        <end position="97"/>
    </location>
</feature>
<reference evidence="2 3" key="1">
    <citation type="journal article" date="2021" name="Nat. Commun.">
        <title>Genetic determinants of endophytism in the Arabidopsis root mycobiome.</title>
        <authorList>
            <person name="Mesny F."/>
            <person name="Miyauchi S."/>
            <person name="Thiergart T."/>
            <person name="Pickel B."/>
            <person name="Atanasova L."/>
            <person name="Karlsson M."/>
            <person name="Huettel B."/>
            <person name="Barry K.W."/>
            <person name="Haridas S."/>
            <person name="Chen C."/>
            <person name="Bauer D."/>
            <person name="Andreopoulos W."/>
            <person name="Pangilinan J."/>
            <person name="LaButti K."/>
            <person name="Riley R."/>
            <person name="Lipzen A."/>
            <person name="Clum A."/>
            <person name="Drula E."/>
            <person name="Henrissat B."/>
            <person name="Kohler A."/>
            <person name="Grigoriev I.V."/>
            <person name="Martin F.M."/>
            <person name="Hacquard S."/>
        </authorList>
    </citation>
    <scope>NUCLEOTIDE SEQUENCE [LARGE SCALE GENOMIC DNA]</scope>
    <source>
        <strain evidence="2 3">MPI-CAGE-CH-0241</strain>
    </source>
</reference>
<feature type="region of interest" description="Disordered" evidence="1">
    <location>
        <begin position="151"/>
        <end position="175"/>
    </location>
</feature>
<sequence length="998" mass="111741">MPSRKVTDSTHLEYRDNPHHNTSLRSDMVQKSTSETAGASTPRWRFGSALRKIGSISVAKDDKWSSKLHPTPSETENESLHPKSPDSHANVSLENSESSIRQLQAIVQRMRTGPASPHHVDAAYKELVKVKDQCSSLCRLILQDALRKNRDPTASSEALRRRDSSIEAPRSPGAIFDTRSSFSGRSLAEVVSGSATKEPLNNDAWLNAIRDWKTYLEALTEAFMISLADTYRSYERDATQEMIDALFASKRFRKEAVSRMRNASVTRVMSADPQFFPRYEIRFRNFERVKQELLEIRQLLQAGESGISPDRTLEEFPIAPRGDAILEFANISPESSPNDPALRFRVSSHMLSETSPIFARMFSGRSSSLRLYDDEDILAQLPAPPTKYICKDGTEARLYRMPQRELNRQSALEILLHAAHMHNERVPREVTFEQFVAIAECCMRYKSTSPLELIVEHRWLPQWMHKGADDMPDGLLVISYAFGLRQLFSRMSKTAILNLVDEKELQTKPWPQKIKDKVWAVRCAKVAQVHACCVSTAQEYLRPPSGTPTEELEALPVSDPRSAANATVTPLTSIPRCPKGSHWCDATNLGWLMLVYNEMNLLPHLMRPNVLCHMPETQAPKRSLAQIVDTLRRIPTAPTPVHRGVCDPSPTFRSAINDIYNSVLGLTLFDISGKSHGWALSKHREGEPQTQLNKGLGRMAAADKTYTVATEFPESIRLRIMCEINELDNLHAAAMTSRAWYETYKKHELFLMRNILRRNRGQAGASRQPLPLSVTNAEEKVLKEESDVMKTTPGDVADGVTLHSDDDDDDADVDYSDLDDDVSLYSAMTPSVDRSGRDSLLRGPDRRRSSNVAPIRTEIRRRSSETSTARSTSVGSPTTPRQTAADQGSPTTAVSPTKHTIIAKTEEIDEPPLTEEEARRILWPDEAIEAVESPITGPPIGVEGLREKFRVGDLSLAEGLEDKTLVPTGEKQLRSEHDRRVGLLKGKGDDSEESGKGK</sequence>
<feature type="region of interest" description="Disordered" evidence="1">
    <location>
        <begin position="1"/>
        <end position="44"/>
    </location>
</feature>